<dbReference type="AlphaFoldDB" id="A0A8K0KLA5"/>
<name>A0A8K0KLA5_LADFU</name>
<reference evidence="1" key="1">
    <citation type="submission" date="2013-04" db="EMBL/GenBank/DDBJ databases">
        <authorList>
            <person name="Qu J."/>
            <person name="Murali S.C."/>
            <person name="Bandaranaike D."/>
            <person name="Bellair M."/>
            <person name="Blankenburg K."/>
            <person name="Chao H."/>
            <person name="Dinh H."/>
            <person name="Doddapaneni H."/>
            <person name="Downs B."/>
            <person name="Dugan-Rocha S."/>
            <person name="Elkadiri S."/>
            <person name="Gnanaolivu R.D."/>
            <person name="Hernandez B."/>
            <person name="Javaid M."/>
            <person name="Jayaseelan J.C."/>
            <person name="Lee S."/>
            <person name="Li M."/>
            <person name="Ming W."/>
            <person name="Munidasa M."/>
            <person name="Muniz J."/>
            <person name="Nguyen L."/>
            <person name="Ongeri F."/>
            <person name="Osuji N."/>
            <person name="Pu L.-L."/>
            <person name="Puazo M."/>
            <person name="Qu C."/>
            <person name="Quiroz J."/>
            <person name="Raj R."/>
            <person name="Weissenberger G."/>
            <person name="Xin Y."/>
            <person name="Zou X."/>
            <person name="Han Y."/>
            <person name="Richards S."/>
            <person name="Worley K."/>
            <person name="Muzny D."/>
            <person name="Gibbs R."/>
        </authorList>
    </citation>
    <scope>NUCLEOTIDE SEQUENCE</scope>
    <source>
        <strain evidence="1">Sampled in the wild</strain>
    </source>
</reference>
<keyword evidence="2" id="KW-1185">Reference proteome</keyword>
<dbReference type="Proteomes" id="UP000792457">
    <property type="component" value="Unassembled WGS sequence"/>
</dbReference>
<evidence type="ECO:0000313" key="2">
    <source>
        <dbReference type="Proteomes" id="UP000792457"/>
    </source>
</evidence>
<reference evidence="1" key="2">
    <citation type="submission" date="2017-10" db="EMBL/GenBank/DDBJ databases">
        <title>Ladona fulva Genome sequencing and assembly.</title>
        <authorList>
            <person name="Murali S."/>
            <person name="Richards S."/>
            <person name="Bandaranaike D."/>
            <person name="Bellair M."/>
            <person name="Blankenburg K."/>
            <person name="Chao H."/>
            <person name="Dinh H."/>
            <person name="Doddapaneni H."/>
            <person name="Dugan-Rocha S."/>
            <person name="Elkadiri S."/>
            <person name="Gnanaolivu R."/>
            <person name="Hernandez B."/>
            <person name="Skinner E."/>
            <person name="Javaid M."/>
            <person name="Lee S."/>
            <person name="Li M."/>
            <person name="Ming W."/>
            <person name="Munidasa M."/>
            <person name="Muniz J."/>
            <person name="Nguyen L."/>
            <person name="Hughes D."/>
            <person name="Osuji N."/>
            <person name="Pu L.-L."/>
            <person name="Puazo M."/>
            <person name="Qu C."/>
            <person name="Quiroz J."/>
            <person name="Raj R."/>
            <person name="Weissenberger G."/>
            <person name="Xin Y."/>
            <person name="Zou X."/>
            <person name="Han Y."/>
            <person name="Worley K."/>
            <person name="Muzny D."/>
            <person name="Gibbs R."/>
        </authorList>
    </citation>
    <scope>NUCLEOTIDE SEQUENCE</scope>
    <source>
        <strain evidence="1">Sampled in the wild</strain>
    </source>
</reference>
<gene>
    <name evidence="1" type="ORF">J437_LFUL016222</name>
</gene>
<dbReference type="EMBL" id="KZ309166">
    <property type="protein sequence ID" value="KAG8237406.1"/>
    <property type="molecule type" value="Genomic_DNA"/>
</dbReference>
<protein>
    <submittedName>
        <fullName evidence="1">Uncharacterized protein</fullName>
    </submittedName>
</protein>
<organism evidence="1 2">
    <name type="scientific">Ladona fulva</name>
    <name type="common">Scarce chaser dragonfly</name>
    <name type="synonym">Libellula fulva</name>
    <dbReference type="NCBI Taxonomy" id="123851"/>
    <lineage>
        <taxon>Eukaryota</taxon>
        <taxon>Metazoa</taxon>
        <taxon>Ecdysozoa</taxon>
        <taxon>Arthropoda</taxon>
        <taxon>Hexapoda</taxon>
        <taxon>Insecta</taxon>
        <taxon>Pterygota</taxon>
        <taxon>Palaeoptera</taxon>
        <taxon>Odonata</taxon>
        <taxon>Epiprocta</taxon>
        <taxon>Anisoptera</taxon>
        <taxon>Libelluloidea</taxon>
        <taxon>Libellulidae</taxon>
        <taxon>Ladona</taxon>
    </lineage>
</organism>
<accession>A0A8K0KLA5</accession>
<sequence>MGLCLAEDRLTRVQQLFPRNPSPHQSSTAPLEYLLLPPRSAPAAAPGRLEPRPSAHTTATLLLVAASNGTLPKRGARPAATAGYRHDGSAPFNFRASCFGRCVVTHSLADYNFHVHRHAVLSNQHLSWFPMSVDSGALTRRLVHPTAPVLHTISGPLRTPIHRARRLHLQLHINRACRSSHPFKILV</sequence>
<evidence type="ECO:0000313" key="1">
    <source>
        <dbReference type="EMBL" id="KAG8237406.1"/>
    </source>
</evidence>
<comment type="caution">
    <text evidence="1">The sequence shown here is derived from an EMBL/GenBank/DDBJ whole genome shotgun (WGS) entry which is preliminary data.</text>
</comment>
<proteinExistence type="predicted"/>
<dbReference type="OrthoDB" id="8300056at2759"/>